<feature type="domain" description="Reverse transcriptase" evidence="1">
    <location>
        <begin position="1"/>
        <end position="235"/>
    </location>
</feature>
<dbReference type="EMBL" id="CAJFDI010000005">
    <property type="protein sequence ID" value="CAD5229747.1"/>
    <property type="molecule type" value="Genomic_DNA"/>
</dbReference>
<dbReference type="AlphaFoldDB" id="A0A1I7S6I8"/>
<dbReference type="PANTHER" id="PTHR35450">
    <property type="entry name" value="REVERSE TRANSCRIPTASE DOMAIN-CONTAINING PROTEIN"/>
    <property type="match status" value="1"/>
</dbReference>
<dbReference type="Proteomes" id="UP000095284">
    <property type="component" value="Unplaced"/>
</dbReference>
<evidence type="ECO:0000313" key="3">
    <source>
        <dbReference type="EMBL" id="CAG9120480.1"/>
    </source>
</evidence>
<dbReference type="Proteomes" id="UP000582659">
    <property type="component" value="Unassembled WGS sequence"/>
</dbReference>
<dbReference type="Pfam" id="PF00078">
    <property type="entry name" value="RVT_1"/>
    <property type="match status" value="1"/>
</dbReference>
<dbReference type="OrthoDB" id="5873545at2759"/>
<accession>A0A1I7S6I8</accession>
<evidence type="ECO:0000313" key="2">
    <source>
        <dbReference type="EMBL" id="CAD5229747.1"/>
    </source>
</evidence>
<proteinExistence type="predicted"/>
<reference evidence="3" key="2">
    <citation type="submission" date="2020-08" db="EMBL/GenBank/DDBJ databases">
        <authorList>
            <person name="Kikuchi T."/>
        </authorList>
    </citation>
    <scope>NUCLEOTIDE SEQUENCE</scope>
    <source>
        <strain evidence="2">Ka4C1</strain>
    </source>
</reference>
<dbReference type="PROSITE" id="PS50878">
    <property type="entry name" value="RT_POL"/>
    <property type="match status" value="1"/>
</dbReference>
<dbReference type="SUPFAM" id="SSF56672">
    <property type="entry name" value="DNA/RNA polymerases"/>
    <property type="match status" value="1"/>
</dbReference>
<name>A0A1I7S6I8_BURXY</name>
<dbReference type="InterPro" id="IPR000477">
    <property type="entry name" value="RT_dom"/>
</dbReference>
<organism evidence="4 6">
    <name type="scientific">Bursaphelenchus xylophilus</name>
    <name type="common">Pinewood nematode worm</name>
    <name type="synonym">Aphelenchoides xylophilus</name>
    <dbReference type="NCBI Taxonomy" id="6326"/>
    <lineage>
        <taxon>Eukaryota</taxon>
        <taxon>Metazoa</taxon>
        <taxon>Ecdysozoa</taxon>
        <taxon>Nematoda</taxon>
        <taxon>Chromadorea</taxon>
        <taxon>Rhabditida</taxon>
        <taxon>Tylenchina</taxon>
        <taxon>Tylenchomorpha</taxon>
        <taxon>Aphelenchoidea</taxon>
        <taxon>Aphelenchoididae</taxon>
        <taxon>Bursaphelenchus</taxon>
    </lineage>
</organism>
<sequence length="235" mass="26278">MAENYRPITCLNGCYKIVNAIVADAIYDRITGTLALPQEQTALKRGSWGCVDAQLYDLARQLRLERGCGNVDTAWVDFSKAYDSLNHDAISRILKSLRLSEGMEEYVRKSIKSWRTHIELSTPKGRVRGKEYRISRGVLKGDSLSPTLFVVATSIITYQLNQIPNSTHQFCMDDLKLYASNDEGLETAIKCMQKVGNKLGLSVNLKKCAVLSKTIKTAIAGIDALGKECYKYWVV</sequence>
<dbReference type="Proteomes" id="UP000659654">
    <property type="component" value="Unassembled WGS sequence"/>
</dbReference>
<dbReference type="EMBL" id="CAJFCV020000005">
    <property type="protein sequence ID" value="CAG9120480.1"/>
    <property type="molecule type" value="Genomic_DNA"/>
</dbReference>
<dbReference type="PANTHER" id="PTHR35450:SF2">
    <property type="entry name" value="REVERSE TRANSCRIPTASE DOMAIN-CONTAINING PROTEIN"/>
    <property type="match status" value="1"/>
</dbReference>
<evidence type="ECO:0000313" key="5">
    <source>
        <dbReference type="Proteomes" id="UP000659654"/>
    </source>
</evidence>
<evidence type="ECO:0000313" key="4">
    <source>
        <dbReference type="Proteomes" id="UP000095284"/>
    </source>
</evidence>
<reference evidence="6" key="1">
    <citation type="submission" date="2016-11" db="UniProtKB">
        <authorList>
            <consortium name="WormBaseParasite"/>
        </authorList>
    </citation>
    <scope>IDENTIFICATION</scope>
</reference>
<dbReference type="SMR" id="A0A1I7S6I8"/>
<evidence type="ECO:0000313" key="6">
    <source>
        <dbReference type="WBParaSite" id="BXY_0862600.1"/>
    </source>
</evidence>
<evidence type="ECO:0000259" key="1">
    <source>
        <dbReference type="PROSITE" id="PS50878"/>
    </source>
</evidence>
<protein>
    <submittedName>
        <fullName evidence="2">(pine wood nematode) hypothetical protein</fullName>
    </submittedName>
    <submittedName>
        <fullName evidence="6">Reverse transcriptase domain-containing protein</fullName>
    </submittedName>
</protein>
<dbReference type="InterPro" id="IPR043502">
    <property type="entry name" value="DNA/RNA_pol_sf"/>
</dbReference>
<dbReference type="WBParaSite" id="BXY_0862600.1">
    <property type="protein sequence ID" value="BXY_0862600.1"/>
    <property type="gene ID" value="BXY_0862600"/>
</dbReference>
<gene>
    <name evidence="2" type="ORF">BXYJ_LOCUS10642</name>
</gene>
<keyword evidence="5" id="KW-1185">Reference proteome</keyword>